<evidence type="ECO:0000259" key="6">
    <source>
        <dbReference type="Pfam" id="PF04542"/>
    </source>
</evidence>
<keyword evidence="3" id="KW-0731">Sigma factor</keyword>
<dbReference type="PANTHER" id="PTHR43133:SF46">
    <property type="entry name" value="RNA POLYMERASE SIGMA-70 FACTOR ECF SUBFAMILY"/>
    <property type="match status" value="1"/>
</dbReference>
<dbReference type="Proteomes" id="UP001403385">
    <property type="component" value="Unassembled WGS sequence"/>
</dbReference>
<dbReference type="GO" id="GO:0006352">
    <property type="term" value="P:DNA-templated transcription initiation"/>
    <property type="evidence" value="ECO:0007669"/>
    <property type="project" value="InterPro"/>
</dbReference>
<dbReference type="SUPFAM" id="SSF88946">
    <property type="entry name" value="Sigma2 domain of RNA polymerase sigma factors"/>
    <property type="match status" value="1"/>
</dbReference>
<dbReference type="InterPro" id="IPR007630">
    <property type="entry name" value="RNA_pol_sigma70_r4"/>
</dbReference>
<organism evidence="8 9">
    <name type="scientific">Rapidithrix thailandica</name>
    <dbReference type="NCBI Taxonomy" id="413964"/>
    <lineage>
        <taxon>Bacteria</taxon>
        <taxon>Pseudomonadati</taxon>
        <taxon>Bacteroidota</taxon>
        <taxon>Cytophagia</taxon>
        <taxon>Cytophagales</taxon>
        <taxon>Flammeovirgaceae</taxon>
        <taxon>Rapidithrix</taxon>
    </lineage>
</organism>
<dbReference type="InterPro" id="IPR014284">
    <property type="entry name" value="RNA_pol_sigma-70_dom"/>
</dbReference>
<dbReference type="NCBIfam" id="TIGR02985">
    <property type="entry name" value="Sig70_bacteroi1"/>
    <property type="match status" value="1"/>
</dbReference>
<dbReference type="InterPro" id="IPR014327">
    <property type="entry name" value="RNA_pol_sigma70_bacteroid"/>
</dbReference>
<dbReference type="InterPro" id="IPR013324">
    <property type="entry name" value="RNA_pol_sigma_r3/r4-like"/>
</dbReference>
<evidence type="ECO:0000256" key="4">
    <source>
        <dbReference type="ARBA" id="ARBA00023125"/>
    </source>
</evidence>
<keyword evidence="2" id="KW-0805">Transcription regulation</keyword>
<dbReference type="CDD" id="cd06171">
    <property type="entry name" value="Sigma70_r4"/>
    <property type="match status" value="1"/>
</dbReference>
<comment type="caution">
    <text evidence="8">The sequence shown here is derived from an EMBL/GenBank/DDBJ whole genome shotgun (WGS) entry which is preliminary data.</text>
</comment>
<keyword evidence="9" id="KW-1185">Reference proteome</keyword>
<dbReference type="GO" id="GO:0003677">
    <property type="term" value="F:DNA binding"/>
    <property type="evidence" value="ECO:0007669"/>
    <property type="project" value="UniProtKB-KW"/>
</dbReference>
<evidence type="ECO:0000259" key="7">
    <source>
        <dbReference type="Pfam" id="PF04545"/>
    </source>
</evidence>
<evidence type="ECO:0000256" key="2">
    <source>
        <dbReference type="ARBA" id="ARBA00023015"/>
    </source>
</evidence>
<dbReference type="InterPro" id="IPR007627">
    <property type="entry name" value="RNA_pol_sigma70_r2"/>
</dbReference>
<dbReference type="Gene3D" id="1.10.1740.10">
    <property type="match status" value="1"/>
</dbReference>
<dbReference type="Gene3D" id="1.10.10.10">
    <property type="entry name" value="Winged helix-like DNA-binding domain superfamily/Winged helix DNA-binding domain"/>
    <property type="match status" value="1"/>
</dbReference>
<feature type="domain" description="RNA polymerase sigma-70 region 4" evidence="7">
    <location>
        <begin position="128"/>
        <end position="177"/>
    </location>
</feature>
<dbReference type="Pfam" id="PF04542">
    <property type="entry name" value="Sigma70_r2"/>
    <property type="match status" value="1"/>
</dbReference>
<evidence type="ECO:0000313" key="9">
    <source>
        <dbReference type="Proteomes" id="UP001403385"/>
    </source>
</evidence>
<dbReference type="InterPro" id="IPR039425">
    <property type="entry name" value="RNA_pol_sigma-70-like"/>
</dbReference>
<dbReference type="Pfam" id="PF04545">
    <property type="entry name" value="Sigma70_r4"/>
    <property type="match status" value="1"/>
</dbReference>
<accession>A0AAW9SHF6</accession>
<protein>
    <submittedName>
        <fullName evidence="8">RNA polymerase sigma-70 factor</fullName>
    </submittedName>
</protein>
<dbReference type="EMBL" id="JBDKWZ010000026">
    <property type="protein sequence ID" value="MEN7551734.1"/>
    <property type="molecule type" value="Genomic_DNA"/>
</dbReference>
<dbReference type="InterPro" id="IPR013325">
    <property type="entry name" value="RNA_pol_sigma_r2"/>
</dbReference>
<evidence type="ECO:0000256" key="3">
    <source>
        <dbReference type="ARBA" id="ARBA00023082"/>
    </source>
</evidence>
<dbReference type="NCBIfam" id="TIGR02937">
    <property type="entry name" value="sigma70-ECF"/>
    <property type="match status" value="1"/>
</dbReference>
<keyword evidence="5" id="KW-0804">Transcription</keyword>
<sequence>MKHKTANSVKKKLFGQKTLQKRFEAVYNQHFDKLYTYAKIITKSEEMAKDIVADVFFYLWKRQPDFTSIKELDAYLFISVKNLSIRAVAKKTKRAVSLNRHHATQWIEELNPEKLLLEKELMEVMDGAIDTLPDQCQLVFDLVKGKHLKYSEVANELGISEGTVKNHIIKALNRIRNRVTAYLEQDQQPMYERSAYLGLLAVFFTKIIDLI</sequence>
<comment type="similarity">
    <text evidence="1">Belongs to the sigma-70 factor family. ECF subfamily.</text>
</comment>
<evidence type="ECO:0000313" key="8">
    <source>
        <dbReference type="EMBL" id="MEN7551734.1"/>
    </source>
</evidence>
<evidence type="ECO:0000256" key="5">
    <source>
        <dbReference type="ARBA" id="ARBA00023163"/>
    </source>
</evidence>
<name>A0AAW9SHF6_9BACT</name>
<proteinExistence type="inferred from homology"/>
<dbReference type="GO" id="GO:0016987">
    <property type="term" value="F:sigma factor activity"/>
    <property type="evidence" value="ECO:0007669"/>
    <property type="project" value="UniProtKB-KW"/>
</dbReference>
<keyword evidence="4" id="KW-0238">DNA-binding</keyword>
<reference evidence="8 9" key="1">
    <citation type="submission" date="2024-04" db="EMBL/GenBank/DDBJ databases">
        <title>Novel genus in family Flammeovirgaceae.</title>
        <authorList>
            <person name="Nguyen T.H."/>
            <person name="Vuong T.Q."/>
            <person name="Le H."/>
            <person name="Kim S.-G."/>
        </authorList>
    </citation>
    <scope>NUCLEOTIDE SEQUENCE [LARGE SCALE GENOMIC DNA]</scope>
    <source>
        <strain evidence="8 9">JCM 23209</strain>
    </source>
</reference>
<evidence type="ECO:0000256" key="1">
    <source>
        <dbReference type="ARBA" id="ARBA00010641"/>
    </source>
</evidence>
<gene>
    <name evidence="8" type="ORF">AAG747_27710</name>
</gene>
<dbReference type="InterPro" id="IPR036388">
    <property type="entry name" value="WH-like_DNA-bd_sf"/>
</dbReference>
<dbReference type="PANTHER" id="PTHR43133">
    <property type="entry name" value="RNA POLYMERASE ECF-TYPE SIGMA FACTO"/>
    <property type="match status" value="1"/>
</dbReference>
<dbReference type="AlphaFoldDB" id="A0AAW9SHF6"/>
<dbReference type="RefSeq" id="WP_346824513.1">
    <property type="nucleotide sequence ID" value="NZ_JBDKWZ010000026.1"/>
</dbReference>
<dbReference type="SUPFAM" id="SSF88659">
    <property type="entry name" value="Sigma3 and sigma4 domains of RNA polymerase sigma factors"/>
    <property type="match status" value="1"/>
</dbReference>
<feature type="domain" description="RNA polymerase sigma-70 region 2" evidence="6">
    <location>
        <begin position="27"/>
        <end position="93"/>
    </location>
</feature>